<dbReference type="PANTHER" id="PTHR45924:SF3">
    <property type="entry name" value="PLECKSTRIN HOMOLOGY DOMAIN-CONTAINING FAMILY G MEMBER 2"/>
    <property type="match status" value="1"/>
</dbReference>
<dbReference type="InterPro" id="IPR000219">
    <property type="entry name" value="DH_dom"/>
</dbReference>
<keyword evidence="1" id="KW-0597">Phosphoprotein</keyword>
<dbReference type="Ensembl" id="ENSMMDT00005049749.1">
    <property type="protein sequence ID" value="ENSMMDP00005048794.1"/>
    <property type="gene ID" value="ENSMMDG00005022188.1"/>
</dbReference>
<dbReference type="AlphaFoldDB" id="A0A668ALF1"/>
<dbReference type="InterPro" id="IPR043324">
    <property type="entry name" value="PH_PLEKHG1_G2_G3"/>
</dbReference>
<dbReference type="InParanoid" id="A0A668ALF1"/>
<evidence type="ECO:0000259" key="2">
    <source>
        <dbReference type="PROSITE" id="PS50003"/>
    </source>
</evidence>
<dbReference type="PANTHER" id="PTHR45924">
    <property type="entry name" value="FI17866P1"/>
    <property type="match status" value="1"/>
</dbReference>
<evidence type="ECO:0000259" key="3">
    <source>
        <dbReference type="PROSITE" id="PS50010"/>
    </source>
</evidence>
<dbReference type="SMART" id="SM00233">
    <property type="entry name" value="PH"/>
    <property type="match status" value="1"/>
</dbReference>
<reference evidence="4" key="1">
    <citation type="submission" date="2019-06" db="EMBL/GenBank/DDBJ databases">
        <authorList>
            <consortium name="Wellcome Sanger Institute Data Sharing"/>
        </authorList>
    </citation>
    <scope>NUCLEOTIDE SEQUENCE [LARGE SCALE GENOMIC DNA]</scope>
</reference>
<evidence type="ECO:0000256" key="1">
    <source>
        <dbReference type="ARBA" id="ARBA00022553"/>
    </source>
</evidence>
<sequence>MSPSLSLSQDYLGCIIDCGALPLKPEQVSTLFCNIEDIYEFNSEGCYLCRLWPCSLSSPLTPSSEAFDIYTLYCMNYPNSVAVLRECMKNECLVRFFQERQTTLNHSLPLETYLLKPVQRILKYHLLLQELSKHFDKSDPGYEVVEDAIITMTAVAWYINDMKRKQEHAVRLQEIESLLVNWTGPDLSGFGELVLEGSFRVQRVKKERAFFLFDKMLLIAKKRLEHFVYSTHIFCCNLLLVETLKDPLCFKVSDQTIPKQQHVVQTKNQEEKRLWLHYLKRLIVENHPASLPQKVRRENLWCWETTSANVR</sequence>
<feature type="domain" description="DH" evidence="3">
    <location>
        <begin position="1"/>
        <end position="162"/>
    </location>
</feature>
<dbReference type="SMART" id="SM00325">
    <property type="entry name" value="RhoGEF"/>
    <property type="match status" value="1"/>
</dbReference>
<dbReference type="CDD" id="cd13243">
    <property type="entry name" value="PH_PLEKHG1_G2_G3"/>
    <property type="match status" value="1"/>
</dbReference>
<keyword evidence="5" id="KW-1185">Reference proteome</keyword>
<dbReference type="InterPro" id="IPR035899">
    <property type="entry name" value="DBL_dom_sf"/>
</dbReference>
<dbReference type="Proteomes" id="UP000472263">
    <property type="component" value="Chromosome 13"/>
</dbReference>
<evidence type="ECO:0000313" key="4">
    <source>
        <dbReference type="Ensembl" id="ENSMMDP00005048794.1"/>
    </source>
</evidence>
<dbReference type="GO" id="GO:0031267">
    <property type="term" value="F:small GTPase binding"/>
    <property type="evidence" value="ECO:0007669"/>
    <property type="project" value="TreeGrafter"/>
</dbReference>
<dbReference type="Gene3D" id="1.20.900.10">
    <property type="entry name" value="Dbl homology (DH) domain"/>
    <property type="match status" value="1"/>
</dbReference>
<reference evidence="4" key="2">
    <citation type="submission" date="2025-08" db="UniProtKB">
        <authorList>
            <consortium name="Ensembl"/>
        </authorList>
    </citation>
    <scope>IDENTIFICATION</scope>
</reference>
<dbReference type="InterPro" id="IPR055251">
    <property type="entry name" value="SOS1_NGEF_PH"/>
</dbReference>
<dbReference type="InterPro" id="IPR001849">
    <property type="entry name" value="PH_domain"/>
</dbReference>
<dbReference type="GeneTree" id="ENSGT00940000165970"/>
<dbReference type="InterPro" id="IPR011993">
    <property type="entry name" value="PH-like_dom_sf"/>
</dbReference>
<evidence type="ECO:0008006" key="6">
    <source>
        <dbReference type="Google" id="ProtNLM"/>
    </source>
</evidence>
<accession>A0A668ALF1</accession>
<reference evidence="4" key="3">
    <citation type="submission" date="2025-09" db="UniProtKB">
        <authorList>
            <consortium name="Ensembl"/>
        </authorList>
    </citation>
    <scope>IDENTIFICATION</scope>
</reference>
<dbReference type="GO" id="GO:0005085">
    <property type="term" value="F:guanyl-nucleotide exchange factor activity"/>
    <property type="evidence" value="ECO:0007669"/>
    <property type="project" value="InterPro"/>
</dbReference>
<dbReference type="SUPFAM" id="SSF50729">
    <property type="entry name" value="PH domain-like"/>
    <property type="match status" value="1"/>
</dbReference>
<protein>
    <recommendedName>
        <fullName evidence="6">Pleckstrin homology domain containing, family G (with RhoGef domain) member 2</fullName>
    </recommendedName>
</protein>
<dbReference type="SUPFAM" id="SSF48065">
    <property type="entry name" value="DBL homology domain (DH-domain)"/>
    <property type="match status" value="1"/>
</dbReference>
<dbReference type="PROSITE" id="PS50010">
    <property type="entry name" value="DH_2"/>
    <property type="match status" value="1"/>
</dbReference>
<name>A0A668ALF1_9TELE</name>
<dbReference type="GO" id="GO:0030833">
    <property type="term" value="P:regulation of actin filament polymerization"/>
    <property type="evidence" value="ECO:0007669"/>
    <property type="project" value="TreeGrafter"/>
</dbReference>
<feature type="domain" description="PH" evidence="2">
    <location>
        <begin position="186"/>
        <end position="284"/>
    </location>
</feature>
<dbReference type="PROSITE" id="PS50003">
    <property type="entry name" value="PH_DOMAIN"/>
    <property type="match status" value="1"/>
</dbReference>
<dbReference type="Pfam" id="PF22697">
    <property type="entry name" value="SOS1_NGEF_PH"/>
    <property type="match status" value="1"/>
</dbReference>
<evidence type="ECO:0000313" key="5">
    <source>
        <dbReference type="Proteomes" id="UP000472263"/>
    </source>
</evidence>
<dbReference type="Gene3D" id="2.30.29.30">
    <property type="entry name" value="Pleckstrin-homology domain (PH domain)/Phosphotyrosine-binding domain (PTB)"/>
    <property type="match status" value="1"/>
</dbReference>
<proteinExistence type="predicted"/>
<organism evidence="4 5">
    <name type="scientific">Myripristis murdjan</name>
    <name type="common">pinecone soldierfish</name>
    <dbReference type="NCBI Taxonomy" id="586833"/>
    <lineage>
        <taxon>Eukaryota</taxon>
        <taxon>Metazoa</taxon>
        <taxon>Chordata</taxon>
        <taxon>Craniata</taxon>
        <taxon>Vertebrata</taxon>
        <taxon>Euteleostomi</taxon>
        <taxon>Actinopterygii</taxon>
        <taxon>Neopterygii</taxon>
        <taxon>Teleostei</taxon>
        <taxon>Neoteleostei</taxon>
        <taxon>Acanthomorphata</taxon>
        <taxon>Holocentriformes</taxon>
        <taxon>Holocentridae</taxon>
        <taxon>Myripristis</taxon>
    </lineage>
</organism>
<dbReference type="Pfam" id="PF00621">
    <property type="entry name" value="RhoGEF"/>
    <property type="match status" value="1"/>
</dbReference>